<name>A0A0C9XWZ8_9AGAR</name>
<organism evidence="2 3">
    <name type="scientific">Laccaria amethystina LaAM-08-1</name>
    <dbReference type="NCBI Taxonomy" id="1095629"/>
    <lineage>
        <taxon>Eukaryota</taxon>
        <taxon>Fungi</taxon>
        <taxon>Dikarya</taxon>
        <taxon>Basidiomycota</taxon>
        <taxon>Agaricomycotina</taxon>
        <taxon>Agaricomycetes</taxon>
        <taxon>Agaricomycetidae</taxon>
        <taxon>Agaricales</taxon>
        <taxon>Agaricineae</taxon>
        <taxon>Hydnangiaceae</taxon>
        <taxon>Laccaria</taxon>
    </lineage>
</organism>
<dbReference type="Proteomes" id="UP000054477">
    <property type="component" value="Unassembled WGS sequence"/>
</dbReference>
<protein>
    <submittedName>
        <fullName evidence="2">Uncharacterized protein</fullName>
    </submittedName>
</protein>
<dbReference type="EMBL" id="KN838596">
    <property type="protein sequence ID" value="KIK02182.1"/>
    <property type="molecule type" value="Genomic_DNA"/>
</dbReference>
<reference evidence="3" key="2">
    <citation type="submission" date="2015-01" db="EMBL/GenBank/DDBJ databases">
        <title>Evolutionary Origins and Diversification of the Mycorrhizal Mutualists.</title>
        <authorList>
            <consortium name="DOE Joint Genome Institute"/>
            <consortium name="Mycorrhizal Genomics Consortium"/>
            <person name="Kohler A."/>
            <person name="Kuo A."/>
            <person name="Nagy L.G."/>
            <person name="Floudas D."/>
            <person name="Copeland A."/>
            <person name="Barry K.W."/>
            <person name="Cichocki N."/>
            <person name="Veneault-Fourrey C."/>
            <person name="LaButti K."/>
            <person name="Lindquist E.A."/>
            <person name="Lipzen A."/>
            <person name="Lundell T."/>
            <person name="Morin E."/>
            <person name="Murat C."/>
            <person name="Riley R."/>
            <person name="Ohm R."/>
            <person name="Sun H."/>
            <person name="Tunlid A."/>
            <person name="Henrissat B."/>
            <person name="Grigoriev I.V."/>
            <person name="Hibbett D.S."/>
            <person name="Martin F."/>
        </authorList>
    </citation>
    <scope>NUCLEOTIDE SEQUENCE [LARGE SCALE GENOMIC DNA]</scope>
    <source>
        <strain evidence="3">LaAM-08-1</strain>
    </source>
</reference>
<feature type="compositionally biased region" description="Polar residues" evidence="1">
    <location>
        <begin position="227"/>
        <end position="244"/>
    </location>
</feature>
<feature type="compositionally biased region" description="Acidic residues" evidence="1">
    <location>
        <begin position="189"/>
        <end position="201"/>
    </location>
</feature>
<evidence type="ECO:0000256" key="1">
    <source>
        <dbReference type="SAM" id="MobiDB-lite"/>
    </source>
</evidence>
<dbReference type="AlphaFoldDB" id="A0A0C9XWZ8"/>
<accession>A0A0C9XWZ8</accession>
<gene>
    <name evidence="2" type="ORF">K443DRAFT_677822</name>
</gene>
<proteinExistence type="predicted"/>
<dbReference type="HOGENOM" id="CLU_1053971_0_0_1"/>
<keyword evidence="3" id="KW-1185">Reference proteome</keyword>
<dbReference type="OrthoDB" id="10544938at2759"/>
<reference evidence="2 3" key="1">
    <citation type="submission" date="2014-04" db="EMBL/GenBank/DDBJ databases">
        <authorList>
            <consortium name="DOE Joint Genome Institute"/>
            <person name="Kuo A."/>
            <person name="Kohler A."/>
            <person name="Nagy L.G."/>
            <person name="Floudas D."/>
            <person name="Copeland A."/>
            <person name="Barry K.W."/>
            <person name="Cichocki N."/>
            <person name="Veneault-Fourrey C."/>
            <person name="LaButti K."/>
            <person name="Lindquist E.A."/>
            <person name="Lipzen A."/>
            <person name="Lundell T."/>
            <person name="Morin E."/>
            <person name="Murat C."/>
            <person name="Sun H."/>
            <person name="Tunlid A."/>
            <person name="Henrissat B."/>
            <person name="Grigoriev I.V."/>
            <person name="Hibbett D.S."/>
            <person name="Martin F."/>
            <person name="Nordberg H.P."/>
            <person name="Cantor M.N."/>
            <person name="Hua S.X."/>
        </authorList>
    </citation>
    <scope>NUCLEOTIDE SEQUENCE [LARGE SCALE GENOMIC DNA]</scope>
    <source>
        <strain evidence="2 3">LaAM-08-1</strain>
    </source>
</reference>
<sequence length="267" mass="28636">MPSTVSVLEGAQNVRIEGGTINAVSGNMTINDSSRRTTNYDSFNTTNRTHNNSHNNYSVNDYSTRTTRNVHAGTVNNFGNAQNVNTGKNYGTINQQDSSGGPDLPPWVYEMLAQQQRGYEYQRGGGQGSRPPMPLAHSSPPAGLPYQHQPQNHGYPPYQLPSATYPPGFPPSHAYQSSAHYPAPREEGSYDDLYGDDEDEGLNPRGPVPLSAAGFMPSSHPGARSDLTASAPPTTASSNDSAQGVTPPAWKSNNPFGASAPGPRDYR</sequence>
<feature type="region of interest" description="Disordered" evidence="1">
    <location>
        <begin position="120"/>
        <end position="267"/>
    </location>
</feature>
<evidence type="ECO:0000313" key="2">
    <source>
        <dbReference type="EMBL" id="KIK02182.1"/>
    </source>
</evidence>
<evidence type="ECO:0000313" key="3">
    <source>
        <dbReference type="Proteomes" id="UP000054477"/>
    </source>
</evidence>